<name>A0A1T5DC46_9BACT</name>
<gene>
    <name evidence="1" type="ORF">SAMN03080601_01058</name>
</gene>
<accession>A0A1T5DC46</accession>
<dbReference type="EMBL" id="FUYV01000004">
    <property type="protein sequence ID" value="SKB69080.1"/>
    <property type="molecule type" value="Genomic_DNA"/>
</dbReference>
<organism evidence="1 2">
    <name type="scientific">Alkalitalea saponilacus</name>
    <dbReference type="NCBI Taxonomy" id="889453"/>
    <lineage>
        <taxon>Bacteria</taxon>
        <taxon>Pseudomonadati</taxon>
        <taxon>Bacteroidota</taxon>
        <taxon>Bacteroidia</taxon>
        <taxon>Marinilabiliales</taxon>
        <taxon>Marinilabiliaceae</taxon>
        <taxon>Alkalitalea</taxon>
    </lineage>
</organism>
<dbReference type="AlphaFoldDB" id="A0A1T5DC46"/>
<keyword evidence="2" id="KW-1185">Reference proteome</keyword>
<evidence type="ECO:0000313" key="1">
    <source>
        <dbReference type="EMBL" id="SKB69080.1"/>
    </source>
</evidence>
<proteinExistence type="predicted"/>
<sequence length="67" mass="7990">MRFYFSYMFTKLINSWNFPIDIVIIMTNVNTIPDHFINFNNCSITILPNNLNGFCKLYYVSNIRIES</sequence>
<dbReference type="Proteomes" id="UP000191055">
    <property type="component" value="Unassembled WGS sequence"/>
</dbReference>
<reference evidence="1 2" key="1">
    <citation type="submission" date="2017-02" db="EMBL/GenBank/DDBJ databases">
        <authorList>
            <person name="Peterson S.W."/>
        </authorList>
    </citation>
    <scope>NUCLEOTIDE SEQUENCE [LARGE SCALE GENOMIC DNA]</scope>
    <source>
        <strain evidence="1 2">DSM 24412</strain>
    </source>
</reference>
<evidence type="ECO:0000313" key="2">
    <source>
        <dbReference type="Proteomes" id="UP000191055"/>
    </source>
</evidence>
<protein>
    <submittedName>
        <fullName evidence="1">Uncharacterized protein</fullName>
    </submittedName>
</protein>